<dbReference type="GO" id="GO:0006892">
    <property type="term" value="P:post-Golgi vesicle-mediated transport"/>
    <property type="evidence" value="ECO:0007669"/>
    <property type="project" value="TreeGrafter"/>
</dbReference>
<evidence type="ECO:0000259" key="8">
    <source>
        <dbReference type="SMART" id="SM00602"/>
    </source>
</evidence>
<evidence type="ECO:0000256" key="4">
    <source>
        <dbReference type="ARBA" id="ARBA00023180"/>
    </source>
</evidence>
<gene>
    <name evidence="9" type="ORF">DTER00134_LOCUS472</name>
</gene>
<organism evidence="9">
    <name type="scientific">Dunaliella tertiolecta</name>
    <name type="common">Green alga</name>
    <dbReference type="NCBI Taxonomy" id="3047"/>
    <lineage>
        <taxon>Eukaryota</taxon>
        <taxon>Viridiplantae</taxon>
        <taxon>Chlorophyta</taxon>
        <taxon>core chlorophytes</taxon>
        <taxon>Chlorophyceae</taxon>
        <taxon>CS clade</taxon>
        <taxon>Chlamydomonadales</taxon>
        <taxon>Dunaliellaceae</taxon>
        <taxon>Dunaliella</taxon>
    </lineage>
</organism>
<accession>A0A7S3VHW4</accession>
<feature type="transmembrane region" description="Helical" evidence="6">
    <location>
        <begin position="847"/>
        <end position="868"/>
    </location>
</feature>
<evidence type="ECO:0000256" key="7">
    <source>
        <dbReference type="SAM" id="SignalP"/>
    </source>
</evidence>
<evidence type="ECO:0000256" key="2">
    <source>
        <dbReference type="ARBA" id="ARBA00022737"/>
    </source>
</evidence>
<reference evidence="9" key="1">
    <citation type="submission" date="2021-01" db="EMBL/GenBank/DDBJ databases">
        <authorList>
            <person name="Corre E."/>
            <person name="Pelletier E."/>
            <person name="Niang G."/>
            <person name="Scheremetjew M."/>
            <person name="Finn R."/>
            <person name="Kale V."/>
            <person name="Holt S."/>
            <person name="Cochrane G."/>
            <person name="Meng A."/>
            <person name="Brown T."/>
            <person name="Cohen L."/>
        </authorList>
    </citation>
    <scope>NUCLEOTIDE SEQUENCE</scope>
    <source>
        <strain evidence="9">CCMP1320</strain>
    </source>
</reference>
<keyword evidence="4" id="KW-0325">Glycoprotein</keyword>
<feature type="signal peptide" evidence="7">
    <location>
        <begin position="1"/>
        <end position="24"/>
    </location>
</feature>
<feature type="compositionally biased region" description="Low complexity" evidence="5">
    <location>
        <begin position="828"/>
        <end position="837"/>
    </location>
</feature>
<dbReference type="PANTHER" id="PTHR12106">
    <property type="entry name" value="SORTILIN RELATED"/>
    <property type="match status" value="1"/>
</dbReference>
<keyword evidence="7" id="KW-0732">Signal</keyword>
<feature type="domain" description="VPS10" evidence="8">
    <location>
        <begin position="80"/>
        <end position="813"/>
    </location>
</feature>
<evidence type="ECO:0000256" key="5">
    <source>
        <dbReference type="SAM" id="MobiDB-lite"/>
    </source>
</evidence>
<dbReference type="Pfam" id="PF15901">
    <property type="entry name" value="Sortilin_C"/>
    <property type="match status" value="1"/>
</dbReference>
<proteinExistence type="predicted"/>
<dbReference type="SMART" id="SM00602">
    <property type="entry name" value="VPS10"/>
    <property type="match status" value="1"/>
</dbReference>
<name>A0A7S3VHW4_DUNTE</name>
<dbReference type="SUPFAM" id="SSF110296">
    <property type="entry name" value="Oligoxyloglucan reducing end-specific cellobiohydrolase"/>
    <property type="match status" value="1"/>
</dbReference>
<keyword evidence="6" id="KW-1133">Transmembrane helix</keyword>
<dbReference type="Pfam" id="PF15902">
    <property type="entry name" value="Sortilin-Vps10"/>
    <property type="match status" value="1"/>
</dbReference>
<dbReference type="Gene3D" id="2.130.10.10">
    <property type="entry name" value="YVTN repeat-like/Quinoprotein amine dehydrogenase"/>
    <property type="match status" value="1"/>
</dbReference>
<dbReference type="PANTHER" id="PTHR12106:SF27">
    <property type="entry name" value="SORTILIN-RELATED RECEPTOR"/>
    <property type="match status" value="1"/>
</dbReference>
<dbReference type="GO" id="GO:0016020">
    <property type="term" value="C:membrane"/>
    <property type="evidence" value="ECO:0007669"/>
    <property type="project" value="UniProtKB-SubCell"/>
</dbReference>
<sequence>MLMFGRPLLVSLIACLCCLCAANASTLGRYGLPQDGQQGRSLLAGGMCQPWEKTGPIEPAVFTTNPVIDLQWVDKADKEVFAITKKRGIDTGGLWHSSDGGEHWEDKTAMLYGSMPQTEEALSESVDILNIFTPPGNPKDVVLLGTGSFLWVSSDAGATLTARRLPGGLKGAYIRSLKIHPRRNDWLMMLAKRPGCTALSHVSMQCPFDLMVTQNLYSGEPTWTNLTANANGKVAGFVDFDWGANICPDNECGNKLVTKDENVLATYYANPGDYDMPWDPDVNFIVSDNFFKDFSIHVKCGNQFEVVGRTVYLAFANSCPTDVNGKPLKEPSKFPGGITLFTSTDGGNTFVQACLPIALKQEGYELMETQDGTGVVIVVDYLVKTSIMDIPASSVFMSGPHHALFSLSLADVYHADFGLATDFSKIEGLPGLFIANQMRSKSGKPDDFDIADLLGFPLVETRISFNGGGQWENLQAPTKFNNPSCNKCDNNRECFLHLHGSSSWDSLLTSVPSVYTSASAPGVIMSSGNVGPRGVGLDDNDGLCTWLSTDGGMTWKDVAVGTYIYEYADFGGLLIMAKHPGASDTPTDKVLFSWDQGGCWQDVSLTEALFVDNIRIEPDGQQPRVLVHGRRCTRDLLVPTSEKCGYKDAAEAMGVNEGVIYVIDVPELLPGMLGTCEVPPDFQEWGVPESPEKPNSVKCILGRKTTFQRRKPQAMCYYGADYKRPAPKVTPCTCTELDTACDYGYWKNADGQCVAVPSTSMPTCPTLEEHQYQVSSSGLRVLHDDQCVGLDKVIKDTDGKGHALSPSGGGDKPKPAPAPSGGGGKGGDSPSPSPSGSKKGTSGAFKFLIFLLVAVFLTLLFALWWIYLATEVQRDMVRDVCAAGVAGVRNAWFWLIEQVGMLRGRFGGGSSAPMEQDLGYFQPLGDANDAQAMQPRA</sequence>
<evidence type="ECO:0000256" key="3">
    <source>
        <dbReference type="ARBA" id="ARBA00023136"/>
    </source>
</evidence>
<dbReference type="Gene3D" id="3.30.60.270">
    <property type="match status" value="1"/>
</dbReference>
<dbReference type="InterPro" id="IPR031778">
    <property type="entry name" value="Sortilin_N"/>
</dbReference>
<dbReference type="InterPro" id="IPR031777">
    <property type="entry name" value="Sortilin_C"/>
</dbReference>
<keyword evidence="2" id="KW-0677">Repeat</keyword>
<dbReference type="Gene3D" id="2.10.70.80">
    <property type="match status" value="1"/>
</dbReference>
<dbReference type="EMBL" id="HBIP01001092">
    <property type="protein sequence ID" value="CAE0485433.1"/>
    <property type="molecule type" value="Transcribed_RNA"/>
</dbReference>
<feature type="chain" id="PRO_5030717619" description="VPS10 domain-containing protein" evidence="7">
    <location>
        <begin position="25"/>
        <end position="937"/>
    </location>
</feature>
<comment type="subcellular location">
    <subcellularLocation>
        <location evidence="1">Membrane</location>
    </subcellularLocation>
</comment>
<protein>
    <recommendedName>
        <fullName evidence="8">VPS10 domain-containing protein</fullName>
    </recommendedName>
</protein>
<dbReference type="AlphaFoldDB" id="A0A7S3VHW4"/>
<keyword evidence="6" id="KW-0812">Transmembrane</keyword>
<feature type="region of interest" description="Disordered" evidence="5">
    <location>
        <begin position="798"/>
        <end position="837"/>
    </location>
</feature>
<evidence type="ECO:0000256" key="6">
    <source>
        <dbReference type="SAM" id="Phobius"/>
    </source>
</evidence>
<dbReference type="InterPro" id="IPR006581">
    <property type="entry name" value="VPS10"/>
</dbReference>
<keyword evidence="3 6" id="KW-0472">Membrane</keyword>
<dbReference type="GO" id="GO:0005794">
    <property type="term" value="C:Golgi apparatus"/>
    <property type="evidence" value="ECO:0007669"/>
    <property type="project" value="TreeGrafter"/>
</dbReference>
<dbReference type="InterPro" id="IPR015943">
    <property type="entry name" value="WD40/YVTN_repeat-like_dom_sf"/>
</dbReference>
<dbReference type="InterPro" id="IPR050310">
    <property type="entry name" value="VPS10-sortilin"/>
</dbReference>
<evidence type="ECO:0000313" key="9">
    <source>
        <dbReference type="EMBL" id="CAE0485433.1"/>
    </source>
</evidence>
<evidence type="ECO:0000256" key="1">
    <source>
        <dbReference type="ARBA" id="ARBA00004370"/>
    </source>
</evidence>